<keyword evidence="6" id="KW-0812">Transmembrane</keyword>
<dbReference type="PROSITE" id="PS51755">
    <property type="entry name" value="OMPR_PHOB"/>
    <property type="match status" value="1"/>
</dbReference>
<dbReference type="GO" id="GO:0000160">
    <property type="term" value="P:phosphorelay signal transduction system"/>
    <property type="evidence" value="ECO:0007669"/>
    <property type="project" value="InterPro"/>
</dbReference>
<accession>A0A4Q1S960</accession>
<dbReference type="AlphaFoldDB" id="A0A4Q1S960"/>
<dbReference type="InterPro" id="IPR016032">
    <property type="entry name" value="Sig_transdc_resp-reg_C-effctor"/>
</dbReference>
<dbReference type="PROSITE" id="PS50005">
    <property type="entry name" value="TPR"/>
    <property type="match status" value="1"/>
</dbReference>
<evidence type="ECO:0000256" key="3">
    <source>
        <dbReference type="ARBA" id="ARBA00023125"/>
    </source>
</evidence>
<dbReference type="Gene3D" id="1.25.40.10">
    <property type="entry name" value="Tetratricopeptide repeat domain"/>
    <property type="match status" value="2"/>
</dbReference>
<proteinExistence type="predicted"/>
<evidence type="ECO:0000259" key="7">
    <source>
        <dbReference type="PROSITE" id="PS51755"/>
    </source>
</evidence>
<evidence type="ECO:0000256" key="2">
    <source>
        <dbReference type="ARBA" id="ARBA00022803"/>
    </source>
</evidence>
<evidence type="ECO:0000313" key="8">
    <source>
        <dbReference type="EMBL" id="RXS93435.1"/>
    </source>
</evidence>
<name>A0A4Q1S960_9BACT</name>
<dbReference type="Proteomes" id="UP000290253">
    <property type="component" value="Unassembled WGS sequence"/>
</dbReference>
<dbReference type="Pfam" id="PF13432">
    <property type="entry name" value="TPR_16"/>
    <property type="match status" value="1"/>
</dbReference>
<dbReference type="OrthoDB" id="9045337at2"/>
<dbReference type="Pfam" id="PF00486">
    <property type="entry name" value="Trans_reg_C"/>
    <property type="match status" value="1"/>
</dbReference>
<dbReference type="PANTHER" id="PTHR45586">
    <property type="entry name" value="TPR REPEAT-CONTAINING PROTEIN PA4667"/>
    <property type="match status" value="1"/>
</dbReference>
<dbReference type="InterPro" id="IPR011990">
    <property type="entry name" value="TPR-like_helical_dom_sf"/>
</dbReference>
<protein>
    <submittedName>
        <fullName evidence="8">Tetratricopeptide repeat protein</fullName>
    </submittedName>
</protein>
<keyword evidence="6" id="KW-1133">Transmembrane helix</keyword>
<evidence type="ECO:0000256" key="5">
    <source>
        <dbReference type="PROSITE-ProRule" id="PRU01091"/>
    </source>
</evidence>
<dbReference type="RefSeq" id="WP_129209978.1">
    <property type="nucleotide sequence ID" value="NZ_BMGU01000002.1"/>
</dbReference>
<evidence type="ECO:0000256" key="6">
    <source>
        <dbReference type="SAM" id="Phobius"/>
    </source>
</evidence>
<keyword evidence="2 4" id="KW-0802">TPR repeat</keyword>
<dbReference type="SUPFAM" id="SSF46894">
    <property type="entry name" value="C-terminal effector domain of the bipartite response regulators"/>
    <property type="match status" value="1"/>
</dbReference>
<dbReference type="SUPFAM" id="SSF48452">
    <property type="entry name" value="TPR-like"/>
    <property type="match status" value="2"/>
</dbReference>
<dbReference type="CDD" id="cd00383">
    <property type="entry name" value="trans_reg_C"/>
    <property type="match status" value="1"/>
</dbReference>
<keyword evidence="1" id="KW-0677">Repeat</keyword>
<reference evidence="8 9" key="1">
    <citation type="journal article" date="2016" name="Int. J. Syst. Evol. Microbiol.">
        <title>Acidipila dinghuensis sp. nov., an acidobacterium isolated from forest soil.</title>
        <authorList>
            <person name="Jiang Y.W."/>
            <person name="Wang J."/>
            <person name="Chen M.H."/>
            <person name="Lv Y.Y."/>
            <person name="Qiu L.H."/>
        </authorList>
    </citation>
    <scope>NUCLEOTIDE SEQUENCE [LARGE SCALE GENOMIC DNA]</scope>
    <source>
        <strain evidence="8 9">DHOF10</strain>
    </source>
</reference>
<sequence length="785" mass="87525">MRPVFNGLCRFDDFELDCAGRKVLRNGERIALSPKAFDVLVYLASNPGRLIPKDELMKAVWPESYVEESNLAQQISQLRKAFKDKSDLIATVPGRGYQFTAQVVPLTHPQAELPPAEPNPDVLLLQHVRERTHTVLEQRSETRHASRSLPSWVASSWMIGCAAVLLALSVIGYFGWRHFAPRPQLRKVVIADFLNLTGDSSMDAALKSAVSIGLGQTPYIQLMSDSLIRQTLARMEKPPDTPLLGDTALEICRRGDYQVLLRGHIELTDYRYQLSLEPVNCATGRSLGVFRGQANEKDTILDTLDSEMRRVRAVIGEPNASLAQFSAPLIDATTFSFEALQDYNTGTRLGNAGNSQAAKAMFEKAVAIDPKFAEGWDQLGVAWWDLGDSNKAAAMFQKAYDLSSNVTQDEKFSIRYHYDAATLGDLVAGAKNLEAYTKVYPADDWGWGALADAYVQLGDFPHALTTAEQVLRHGTYHLEMIDEVWIGALFRSNRFADAKRAIAQAQAQGRDGPHLHHMLYEMALIEQDRETQRKEAAWSKNQPEYSKMLRIEAIASADAGKLQEFESSFEKDLPLAAKDISPSFADSMLLDEALIEMEFGRMEKAASVLEKVQNKSDLDSILMDARAGNFTPAKALLRQKESRPTDTFRHYLQLPELRALAALHNHDPLSAIAALEVSRPYELARGDILEVRAQAYLTAGQADQAIAEYQKMLAHPALEDPMLPRTILAHLGLARAYALQRETAASRAEYEKLFELWKDADPGLPILDQARREYRQLDSSSGVHP</sequence>
<feature type="domain" description="OmpR/PhoB-type" evidence="7">
    <location>
        <begin position="6"/>
        <end position="101"/>
    </location>
</feature>
<dbReference type="Gene3D" id="1.10.10.10">
    <property type="entry name" value="Winged helix-like DNA-binding domain superfamily/Winged helix DNA-binding domain"/>
    <property type="match status" value="1"/>
</dbReference>
<evidence type="ECO:0000256" key="1">
    <source>
        <dbReference type="ARBA" id="ARBA00022737"/>
    </source>
</evidence>
<organism evidence="8 9">
    <name type="scientific">Silvibacterium dinghuense</name>
    <dbReference type="NCBI Taxonomy" id="1560006"/>
    <lineage>
        <taxon>Bacteria</taxon>
        <taxon>Pseudomonadati</taxon>
        <taxon>Acidobacteriota</taxon>
        <taxon>Terriglobia</taxon>
        <taxon>Terriglobales</taxon>
        <taxon>Acidobacteriaceae</taxon>
        <taxon>Silvibacterium</taxon>
    </lineage>
</organism>
<evidence type="ECO:0000313" key="9">
    <source>
        <dbReference type="Proteomes" id="UP000290253"/>
    </source>
</evidence>
<dbReference type="InterPro" id="IPR001867">
    <property type="entry name" value="OmpR/PhoB-type_DNA-bd"/>
</dbReference>
<dbReference type="EMBL" id="SDMK01000005">
    <property type="protein sequence ID" value="RXS93435.1"/>
    <property type="molecule type" value="Genomic_DNA"/>
</dbReference>
<gene>
    <name evidence="8" type="ORF">ESZ00_19015</name>
</gene>
<dbReference type="GO" id="GO:0003677">
    <property type="term" value="F:DNA binding"/>
    <property type="evidence" value="ECO:0007669"/>
    <property type="project" value="UniProtKB-UniRule"/>
</dbReference>
<feature type="DNA-binding region" description="OmpR/PhoB-type" evidence="5">
    <location>
        <begin position="6"/>
        <end position="101"/>
    </location>
</feature>
<comment type="caution">
    <text evidence="8">The sequence shown here is derived from an EMBL/GenBank/DDBJ whole genome shotgun (WGS) entry which is preliminary data.</text>
</comment>
<evidence type="ECO:0000256" key="4">
    <source>
        <dbReference type="PROSITE-ProRule" id="PRU00339"/>
    </source>
</evidence>
<dbReference type="InterPro" id="IPR051012">
    <property type="entry name" value="CellSynth/LPSAsmb/PSIAsmb"/>
</dbReference>
<feature type="repeat" description="TPR" evidence="4">
    <location>
        <begin position="373"/>
        <end position="406"/>
    </location>
</feature>
<dbReference type="SMART" id="SM00862">
    <property type="entry name" value="Trans_reg_C"/>
    <property type="match status" value="1"/>
</dbReference>
<dbReference type="GO" id="GO:0006355">
    <property type="term" value="P:regulation of DNA-templated transcription"/>
    <property type="evidence" value="ECO:0007669"/>
    <property type="project" value="InterPro"/>
</dbReference>
<keyword evidence="6" id="KW-0472">Membrane</keyword>
<dbReference type="InterPro" id="IPR019734">
    <property type="entry name" value="TPR_rpt"/>
</dbReference>
<dbReference type="SMART" id="SM00028">
    <property type="entry name" value="TPR"/>
    <property type="match status" value="4"/>
</dbReference>
<keyword evidence="9" id="KW-1185">Reference proteome</keyword>
<dbReference type="PANTHER" id="PTHR45586:SF1">
    <property type="entry name" value="LIPOPOLYSACCHARIDE ASSEMBLY PROTEIN B"/>
    <property type="match status" value="1"/>
</dbReference>
<feature type="transmembrane region" description="Helical" evidence="6">
    <location>
        <begin position="152"/>
        <end position="176"/>
    </location>
</feature>
<keyword evidence="3 5" id="KW-0238">DNA-binding</keyword>
<dbReference type="InterPro" id="IPR036388">
    <property type="entry name" value="WH-like_DNA-bd_sf"/>
</dbReference>